<dbReference type="OrthoDB" id="3025714at2759"/>
<feature type="transmembrane region" description="Helical" evidence="2">
    <location>
        <begin position="216"/>
        <end position="236"/>
    </location>
</feature>
<keyword evidence="2" id="KW-1133">Transmembrane helix</keyword>
<feature type="transmembrane region" description="Helical" evidence="2">
    <location>
        <begin position="242"/>
        <end position="263"/>
    </location>
</feature>
<keyword evidence="2" id="KW-0812">Transmembrane</keyword>
<feature type="transmembrane region" description="Helical" evidence="2">
    <location>
        <begin position="96"/>
        <end position="118"/>
    </location>
</feature>
<name>V2WG40_MONRO</name>
<proteinExistence type="predicted"/>
<dbReference type="EMBL" id="AWSO01001019">
    <property type="protein sequence ID" value="ESK85803.1"/>
    <property type="molecule type" value="Genomic_DNA"/>
</dbReference>
<feature type="domain" description="DUF6534" evidence="3">
    <location>
        <begin position="179"/>
        <end position="264"/>
    </location>
</feature>
<evidence type="ECO:0000313" key="4">
    <source>
        <dbReference type="EMBL" id="ESK85803.1"/>
    </source>
</evidence>
<organism evidence="4 5">
    <name type="scientific">Moniliophthora roreri (strain MCA 2997)</name>
    <name type="common">Cocoa frosty pod rot fungus</name>
    <name type="synonym">Crinipellis roreri</name>
    <dbReference type="NCBI Taxonomy" id="1381753"/>
    <lineage>
        <taxon>Eukaryota</taxon>
        <taxon>Fungi</taxon>
        <taxon>Dikarya</taxon>
        <taxon>Basidiomycota</taxon>
        <taxon>Agaricomycotina</taxon>
        <taxon>Agaricomycetes</taxon>
        <taxon>Agaricomycetidae</taxon>
        <taxon>Agaricales</taxon>
        <taxon>Marasmiineae</taxon>
        <taxon>Marasmiaceae</taxon>
        <taxon>Moniliophthora</taxon>
    </lineage>
</organism>
<dbReference type="HOGENOM" id="CLU_046025_2_1_1"/>
<evidence type="ECO:0000256" key="2">
    <source>
        <dbReference type="SAM" id="Phobius"/>
    </source>
</evidence>
<evidence type="ECO:0000313" key="5">
    <source>
        <dbReference type="Proteomes" id="UP000017559"/>
    </source>
</evidence>
<dbReference type="InterPro" id="IPR045339">
    <property type="entry name" value="DUF6534"/>
</dbReference>
<comment type="caution">
    <text evidence="4">The sequence shown here is derived from an EMBL/GenBank/DDBJ whole genome shotgun (WGS) entry which is preliminary data.</text>
</comment>
<reference evidence="4 5" key="1">
    <citation type="journal article" date="2014" name="BMC Genomics">
        <title>Genome and secretome analysis of the hemibiotrophic fungal pathogen, Moniliophthora roreri, which causes frosty pod rot disease of cacao: mechanisms of the biotrophic and necrotrophic phases.</title>
        <authorList>
            <person name="Meinhardt L.W."/>
            <person name="Costa G.G.L."/>
            <person name="Thomazella D.P.T."/>
            <person name="Teixeira P.J.P.L."/>
            <person name="Carazzolle M.F."/>
            <person name="Schuster S.C."/>
            <person name="Carlson J.E."/>
            <person name="Guiltinan M.J."/>
            <person name="Mieczkowski P."/>
            <person name="Farmer A."/>
            <person name="Ramaraj T."/>
            <person name="Crozier J."/>
            <person name="Davis R.E."/>
            <person name="Shao J."/>
            <person name="Melnick R.L."/>
            <person name="Pereira G.A.G."/>
            <person name="Bailey B.A."/>
        </authorList>
    </citation>
    <scope>NUCLEOTIDE SEQUENCE [LARGE SCALE GENOMIC DNA]</scope>
    <source>
        <strain evidence="4 5">MCA 2997</strain>
    </source>
</reference>
<dbReference type="Pfam" id="PF20152">
    <property type="entry name" value="DUF6534"/>
    <property type="match status" value="1"/>
</dbReference>
<dbReference type="KEGG" id="mrr:Moror_2416"/>
<keyword evidence="2" id="KW-0472">Membrane</keyword>
<dbReference type="STRING" id="1381753.V2WG40"/>
<feature type="transmembrane region" description="Helical" evidence="2">
    <location>
        <begin position="173"/>
        <end position="195"/>
    </location>
</feature>
<feature type="transmembrane region" description="Helical" evidence="2">
    <location>
        <begin position="130"/>
        <end position="153"/>
    </location>
</feature>
<gene>
    <name evidence="4" type="ORF">Moror_2416</name>
</gene>
<evidence type="ECO:0000256" key="1">
    <source>
        <dbReference type="SAM" id="MobiDB-lite"/>
    </source>
</evidence>
<protein>
    <recommendedName>
        <fullName evidence="3">DUF6534 domain-containing protein</fullName>
    </recommendedName>
</protein>
<keyword evidence="5" id="KW-1185">Reference proteome</keyword>
<feature type="compositionally biased region" description="Basic and acidic residues" evidence="1">
    <location>
        <begin position="320"/>
        <end position="333"/>
    </location>
</feature>
<feature type="transmembrane region" description="Helical" evidence="2">
    <location>
        <begin position="63"/>
        <end position="84"/>
    </location>
</feature>
<accession>V2WG40</accession>
<dbReference type="Proteomes" id="UP000017559">
    <property type="component" value="Unassembled WGS sequence"/>
</dbReference>
<dbReference type="AlphaFoldDB" id="V2WG40"/>
<sequence length="344" mass="37797">MLQVEKRIEMAPTGNAGAPHPDPNVVAPLIFGVLVLYILFGLLSVQVYLYHLAFPRDIVLMKFIVYGTYLVLLTQAGFVAYDTYTWNILQQTGVGFGWLFVPVVGGIVGFIVQAFYAWRIYMLSERRVGAILLALIAFLSNVSALVSGGFGAQSTNLTDLNASVNRAVRITSTIWYTGSAVCDVLIAWYMIYLLTRNGGGMGGTRVLVRKIVRLTVETNSLTAGVAVLTTVLLLALPGKTYFTAPSLILPSLYANTLLIMLNLRFRVSQLQSPESTDLSMSSLTLSTPSVQSGCVHCNRRSMMQSHYIPKPMKTDLERGTVSFDRDERTEDTTLRPPSETGVAY</sequence>
<dbReference type="PANTHER" id="PTHR40465">
    <property type="entry name" value="CHROMOSOME 1, WHOLE GENOME SHOTGUN SEQUENCE"/>
    <property type="match status" value="1"/>
</dbReference>
<dbReference type="PANTHER" id="PTHR40465:SF1">
    <property type="entry name" value="DUF6534 DOMAIN-CONTAINING PROTEIN"/>
    <property type="match status" value="1"/>
</dbReference>
<feature type="region of interest" description="Disordered" evidence="1">
    <location>
        <begin position="320"/>
        <end position="344"/>
    </location>
</feature>
<evidence type="ECO:0000259" key="3">
    <source>
        <dbReference type="Pfam" id="PF20152"/>
    </source>
</evidence>
<feature type="transmembrane region" description="Helical" evidence="2">
    <location>
        <begin position="29"/>
        <end position="51"/>
    </location>
</feature>